<comment type="caution">
    <text evidence="1">The sequence shown here is derived from an EMBL/GenBank/DDBJ whole genome shotgun (WGS) entry which is preliminary data.</text>
</comment>
<evidence type="ECO:0000313" key="2">
    <source>
        <dbReference type="Proteomes" id="UP000054226"/>
    </source>
</evidence>
<reference evidence="1 2" key="1">
    <citation type="journal article" date="2013" name="Genome Announc.">
        <title>Draft Genome Sequence of Amycolatopsis decaplanina Strain DSM 44594T.</title>
        <authorList>
            <person name="Kaur N."/>
            <person name="Kumar S."/>
            <person name="Bala M."/>
            <person name="Raghava G.P."/>
            <person name="Mayilraj S."/>
        </authorList>
    </citation>
    <scope>NUCLEOTIDE SEQUENCE [LARGE SCALE GENOMIC DNA]</scope>
    <source>
        <strain evidence="1 2">DSM 44594</strain>
    </source>
</reference>
<name>M2X6S7_9PSEU</name>
<evidence type="ECO:0000313" key="1">
    <source>
        <dbReference type="EMBL" id="EME56776.1"/>
    </source>
</evidence>
<dbReference type="Proteomes" id="UP000054226">
    <property type="component" value="Unassembled WGS sequence"/>
</dbReference>
<proteinExistence type="predicted"/>
<dbReference type="AlphaFoldDB" id="M2X6S7"/>
<gene>
    <name evidence="1" type="ORF">H074_22944</name>
</gene>
<dbReference type="PATRIC" id="fig|1284240.4.peg.4660"/>
<keyword evidence="2" id="KW-1185">Reference proteome</keyword>
<dbReference type="EMBL" id="AOHO01000063">
    <property type="protein sequence ID" value="EME56776.1"/>
    <property type="molecule type" value="Genomic_DNA"/>
</dbReference>
<sequence>MPSIPKALAAYEGLRRERVEAVVERGKRNGDATAAGSRRTGDPNAFMWRHRIDWEAPVG</sequence>
<protein>
    <submittedName>
        <fullName evidence="1">FAD-dependent oxidoreductase</fullName>
    </submittedName>
</protein>
<organism evidence="1 2">
    <name type="scientific">Amycolatopsis decaplanina DSM 44594</name>
    <dbReference type="NCBI Taxonomy" id="1284240"/>
    <lineage>
        <taxon>Bacteria</taxon>
        <taxon>Bacillati</taxon>
        <taxon>Actinomycetota</taxon>
        <taxon>Actinomycetes</taxon>
        <taxon>Pseudonocardiales</taxon>
        <taxon>Pseudonocardiaceae</taxon>
        <taxon>Amycolatopsis</taxon>
    </lineage>
</organism>
<accession>M2X6S7</accession>